<proteinExistence type="predicted"/>
<gene>
    <name evidence="1" type="ORF">UFOVP760_271</name>
</gene>
<organism evidence="1">
    <name type="scientific">uncultured Caudovirales phage</name>
    <dbReference type="NCBI Taxonomy" id="2100421"/>
    <lineage>
        <taxon>Viruses</taxon>
        <taxon>Duplodnaviria</taxon>
        <taxon>Heunggongvirae</taxon>
        <taxon>Uroviricota</taxon>
        <taxon>Caudoviricetes</taxon>
        <taxon>Peduoviridae</taxon>
        <taxon>Maltschvirus</taxon>
        <taxon>Maltschvirus maltsch</taxon>
    </lineage>
</organism>
<evidence type="ECO:0000313" key="1">
    <source>
        <dbReference type="EMBL" id="CAB5226497.1"/>
    </source>
</evidence>
<accession>A0A6J7XF82</accession>
<reference evidence="1" key="1">
    <citation type="submission" date="2020-05" db="EMBL/GenBank/DDBJ databases">
        <authorList>
            <person name="Chiriac C."/>
            <person name="Salcher M."/>
            <person name="Ghai R."/>
            <person name="Kavagutti S V."/>
        </authorList>
    </citation>
    <scope>NUCLEOTIDE SEQUENCE</scope>
</reference>
<name>A0A6J7XF82_9CAUD</name>
<protein>
    <submittedName>
        <fullName evidence="1">Uncharacterized protein</fullName>
    </submittedName>
</protein>
<sequence>MIDHLNFDMGFIKLFDRTYSSIATEVVPGIRVAFGESGANLMRVKQSSKRYLIVGEIVIRGLSSL</sequence>
<dbReference type="EMBL" id="LR798360">
    <property type="protein sequence ID" value="CAB5226497.1"/>
    <property type="molecule type" value="Genomic_DNA"/>
</dbReference>